<keyword evidence="2" id="KW-1185">Reference proteome</keyword>
<comment type="caution">
    <text evidence="1">The sequence shown here is derived from an EMBL/GenBank/DDBJ whole genome shotgun (WGS) entry which is preliminary data.</text>
</comment>
<dbReference type="EMBL" id="MU275928">
    <property type="protein sequence ID" value="KAI0046327.1"/>
    <property type="molecule type" value="Genomic_DNA"/>
</dbReference>
<name>A0ACB8RR98_9AGAM</name>
<dbReference type="Proteomes" id="UP000814033">
    <property type="component" value="Unassembled WGS sequence"/>
</dbReference>
<evidence type="ECO:0000313" key="1">
    <source>
        <dbReference type="EMBL" id="KAI0046327.1"/>
    </source>
</evidence>
<evidence type="ECO:0000313" key="2">
    <source>
        <dbReference type="Proteomes" id="UP000814033"/>
    </source>
</evidence>
<reference evidence="1" key="2">
    <citation type="journal article" date="2022" name="New Phytol.">
        <title>Evolutionary transition to the ectomycorrhizal habit in the genomes of a hyperdiverse lineage of mushroom-forming fungi.</title>
        <authorList>
            <person name="Looney B."/>
            <person name="Miyauchi S."/>
            <person name="Morin E."/>
            <person name="Drula E."/>
            <person name="Courty P.E."/>
            <person name="Kohler A."/>
            <person name="Kuo A."/>
            <person name="LaButti K."/>
            <person name="Pangilinan J."/>
            <person name="Lipzen A."/>
            <person name="Riley R."/>
            <person name="Andreopoulos W."/>
            <person name="He G."/>
            <person name="Johnson J."/>
            <person name="Nolan M."/>
            <person name="Tritt A."/>
            <person name="Barry K.W."/>
            <person name="Grigoriev I.V."/>
            <person name="Nagy L.G."/>
            <person name="Hibbett D."/>
            <person name="Henrissat B."/>
            <person name="Matheny P.B."/>
            <person name="Labbe J."/>
            <person name="Martin F.M."/>
        </authorList>
    </citation>
    <scope>NUCLEOTIDE SEQUENCE</scope>
    <source>
        <strain evidence="1">FP105234-sp</strain>
    </source>
</reference>
<reference evidence="1" key="1">
    <citation type="submission" date="2021-02" db="EMBL/GenBank/DDBJ databases">
        <authorList>
            <consortium name="DOE Joint Genome Institute"/>
            <person name="Ahrendt S."/>
            <person name="Looney B.P."/>
            <person name="Miyauchi S."/>
            <person name="Morin E."/>
            <person name="Drula E."/>
            <person name="Courty P.E."/>
            <person name="Chicoki N."/>
            <person name="Fauchery L."/>
            <person name="Kohler A."/>
            <person name="Kuo A."/>
            <person name="Labutti K."/>
            <person name="Pangilinan J."/>
            <person name="Lipzen A."/>
            <person name="Riley R."/>
            <person name="Andreopoulos W."/>
            <person name="He G."/>
            <person name="Johnson J."/>
            <person name="Barry K.W."/>
            <person name="Grigoriev I.V."/>
            <person name="Nagy L."/>
            <person name="Hibbett D."/>
            <person name="Henrissat B."/>
            <person name="Matheny P.B."/>
            <person name="Labbe J."/>
            <person name="Martin F."/>
        </authorList>
    </citation>
    <scope>NUCLEOTIDE SEQUENCE</scope>
    <source>
        <strain evidence="1">FP105234-sp</strain>
    </source>
</reference>
<proteinExistence type="predicted"/>
<protein>
    <submittedName>
        <fullName evidence="1">MFS general substrate transporter</fullName>
    </submittedName>
</protein>
<gene>
    <name evidence="1" type="ORF">FA95DRAFT_1560194</name>
</gene>
<accession>A0ACB8RR98</accession>
<organism evidence="1 2">
    <name type="scientific">Auriscalpium vulgare</name>
    <dbReference type="NCBI Taxonomy" id="40419"/>
    <lineage>
        <taxon>Eukaryota</taxon>
        <taxon>Fungi</taxon>
        <taxon>Dikarya</taxon>
        <taxon>Basidiomycota</taxon>
        <taxon>Agaricomycotina</taxon>
        <taxon>Agaricomycetes</taxon>
        <taxon>Russulales</taxon>
        <taxon>Auriscalpiaceae</taxon>
        <taxon>Auriscalpium</taxon>
    </lineage>
</organism>
<sequence>MTGFGGLPLPDETGLQSSAHWAGVAKILGPPWAQLPTLTIGLVGVQVMWAVEMSYAMPYLRSLGLSKSIMSVVLLAGPFSGLVVQPLIGVLADNSKSRFGRRRPYILTGVVLCSVAILLLGFSRPAASIFTKFGSSANDLLTIWVAIFSIVCIDFSINAVQAVDRALLVDTLPPSDQPRGNAWAAVMLGLGSVAGFFFGGINMPSLLPFLGKTELEVLAVVSAVLMIGTHLTTTVFVKERVLLENGLPSKTFRQELKDLWLNARSLPYVIRQICIVQFFAWLAWFPVLFYTTLYFGDLYRRNLPSSSAGETEAEVDAEATRLGARAQLYSALIALATNFLAPLIIQLPRSSTSTTLNGDGASVIGLEIGAPRKRWWHRKMHLATLWAISHAIFAASMFGTLLTSSVTGATVLMTITGFSWAITQWAPFSLLAEAILTTPAPAAGDVDFDDAQSILLADARTQAQTPRTSEALFTVDEEDEAEESHPKATADSPVGEHEHEWESGDDEEGDEVEDDGGRRALMGNVGARRSWVDMSELGEDTHGTGESPSSLSSKAGIILGIHNVFIVIPQFLVTGLSAIIFAILEPDKSVLHQRPGMTPGSNSTIGGNVTSAGDNQARFALRQEDGGERVIPSGPNSVAIIFRLGGISAVVAFVICWKLAGELRRRA</sequence>